<dbReference type="CDD" id="cd03414">
    <property type="entry name" value="CbiX_SirB_C"/>
    <property type="match status" value="1"/>
</dbReference>
<protein>
    <submittedName>
        <fullName evidence="3">Sirohydrochlorin chelatase</fullName>
    </submittedName>
</protein>
<reference evidence="4" key="1">
    <citation type="journal article" date="2019" name="Int. J. Syst. Evol. Microbiol.">
        <title>The Global Catalogue of Microorganisms (GCM) 10K type strain sequencing project: providing services to taxonomists for standard genome sequencing and annotation.</title>
        <authorList>
            <consortium name="The Broad Institute Genomics Platform"/>
            <consortium name="The Broad Institute Genome Sequencing Center for Infectious Disease"/>
            <person name="Wu L."/>
            <person name="Ma J."/>
        </authorList>
    </citation>
    <scope>NUCLEOTIDE SEQUENCE [LARGE SCALE GENOMIC DNA]</scope>
    <source>
        <strain evidence="4">IBRC-M 10703</strain>
    </source>
</reference>
<accession>A0ABV8GWM7</accession>
<dbReference type="CDD" id="cd03416">
    <property type="entry name" value="CbiX_SirB_N"/>
    <property type="match status" value="1"/>
</dbReference>
<comment type="caution">
    <text evidence="3">The sequence shown here is derived from an EMBL/GenBank/DDBJ whole genome shotgun (WGS) entry which is preliminary data.</text>
</comment>
<organism evidence="3 4">
    <name type="scientific">Oceanobacillus longus</name>
    <dbReference type="NCBI Taxonomy" id="930120"/>
    <lineage>
        <taxon>Bacteria</taxon>
        <taxon>Bacillati</taxon>
        <taxon>Bacillota</taxon>
        <taxon>Bacilli</taxon>
        <taxon>Bacillales</taxon>
        <taxon>Bacillaceae</taxon>
        <taxon>Oceanobacillus</taxon>
    </lineage>
</organism>
<evidence type="ECO:0000313" key="4">
    <source>
        <dbReference type="Proteomes" id="UP001595772"/>
    </source>
</evidence>
<dbReference type="Pfam" id="PF01903">
    <property type="entry name" value="CbiX"/>
    <property type="match status" value="2"/>
</dbReference>
<dbReference type="RefSeq" id="WP_379496820.1">
    <property type="nucleotide sequence ID" value="NZ_JBHSAO010000008.1"/>
</dbReference>
<dbReference type="InterPro" id="IPR002762">
    <property type="entry name" value="CbiX-like"/>
</dbReference>
<gene>
    <name evidence="3" type="ORF">ACFOUV_10995</name>
</gene>
<dbReference type="EMBL" id="JBHSAO010000008">
    <property type="protein sequence ID" value="MFC4024320.1"/>
    <property type="molecule type" value="Genomic_DNA"/>
</dbReference>
<keyword evidence="2" id="KW-0456">Lyase</keyword>
<evidence type="ECO:0000256" key="1">
    <source>
        <dbReference type="ARBA" id="ARBA00022723"/>
    </source>
</evidence>
<proteinExistence type="predicted"/>
<dbReference type="InterPro" id="IPR050963">
    <property type="entry name" value="Sirohydro_Cobaltochel/CbiX"/>
</dbReference>
<dbReference type="Gene3D" id="3.40.50.1400">
    <property type="match status" value="2"/>
</dbReference>
<sequence length="242" mass="27105">MQGILYVSHGSRITEATTEAIACITSVKELVNAPLQEICFLELAEPDVTQGIDRLVKEGASRISIVPVLLLSAGHYFKDIPEEVNRSKLKYPGITFTYGQPLGVQDRFTTILEERIKETNIPVNPDAKILLVGRGSRNPQTKIDIENVADKLQALINIPVDICFLAACEPSFEQGIHSSLREKRSQVFIVPYLWFTGVLMQFLENKVSELNETDKGFILCRQLGDHSAMKTALKERVYESIK</sequence>
<evidence type="ECO:0000256" key="2">
    <source>
        <dbReference type="ARBA" id="ARBA00023239"/>
    </source>
</evidence>
<evidence type="ECO:0000313" key="3">
    <source>
        <dbReference type="EMBL" id="MFC4024320.1"/>
    </source>
</evidence>
<dbReference type="PANTHER" id="PTHR33542:SF3">
    <property type="entry name" value="SIROHYDROCHLORIN FERROCHELATASE, CHLOROPLASTIC"/>
    <property type="match status" value="1"/>
</dbReference>
<keyword evidence="4" id="KW-1185">Reference proteome</keyword>
<name>A0ABV8GWM7_9BACI</name>
<dbReference type="SUPFAM" id="SSF53800">
    <property type="entry name" value="Chelatase"/>
    <property type="match status" value="1"/>
</dbReference>
<dbReference type="Proteomes" id="UP001595772">
    <property type="component" value="Unassembled WGS sequence"/>
</dbReference>
<dbReference type="PANTHER" id="PTHR33542">
    <property type="entry name" value="SIROHYDROCHLORIN FERROCHELATASE, CHLOROPLASTIC"/>
    <property type="match status" value="1"/>
</dbReference>
<keyword evidence="1" id="KW-0479">Metal-binding</keyword>